<dbReference type="HOGENOM" id="CLU_072799_4_3_7"/>
<accession>Q2IFH9</accession>
<dbReference type="KEGG" id="ade:Adeh_3571"/>
<dbReference type="eggNOG" id="COG1664">
    <property type="taxonomic scope" value="Bacteria"/>
</dbReference>
<gene>
    <name evidence="2" type="ordered locus">Adeh_3571</name>
</gene>
<sequence>MFVGGSPEARGGLRNMAGIEKVPASRAGAHTVIGSSIVIDGEISGDEDLVIQGTVKGRISLRESLFVESSGVIEADIETANVEVSGQVTGNINASDKVELKADCKVVGDIRAPRILIADGALFKGNVDMEVRETKGK</sequence>
<dbReference type="EMBL" id="CP000251">
    <property type="protein sequence ID" value="ABC83337.1"/>
    <property type="molecule type" value="Genomic_DNA"/>
</dbReference>
<dbReference type="Proteomes" id="UP000001935">
    <property type="component" value="Chromosome"/>
</dbReference>
<organism evidence="2 3">
    <name type="scientific">Anaeromyxobacter dehalogenans (strain 2CP-C)</name>
    <dbReference type="NCBI Taxonomy" id="290397"/>
    <lineage>
        <taxon>Bacteria</taxon>
        <taxon>Pseudomonadati</taxon>
        <taxon>Myxococcota</taxon>
        <taxon>Myxococcia</taxon>
        <taxon>Myxococcales</taxon>
        <taxon>Cystobacterineae</taxon>
        <taxon>Anaeromyxobacteraceae</taxon>
        <taxon>Anaeromyxobacter</taxon>
    </lineage>
</organism>
<dbReference type="STRING" id="290397.Adeh_3571"/>
<dbReference type="AlphaFoldDB" id="Q2IFH9"/>
<dbReference type="PANTHER" id="PTHR35024">
    <property type="entry name" value="HYPOTHETICAL CYTOSOLIC PROTEIN"/>
    <property type="match status" value="1"/>
</dbReference>
<dbReference type="InterPro" id="IPR007607">
    <property type="entry name" value="BacA/B"/>
</dbReference>
<dbReference type="Pfam" id="PF04519">
    <property type="entry name" value="Bactofilin"/>
    <property type="match status" value="1"/>
</dbReference>
<evidence type="ECO:0008006" key="4">
    <source>
        <dbReference type="Google" id="ProtNLM"/>
    </source>
</evidence>
<evidence type="ECO:0000313" key="2">
    <source>
        <dbReference type="EMBL" id="ABC83337.1"/>
    </source>
</evidence>
<protein>
    <recommendedName>
        <fullName evidence="4">Polymer-forming cytoskeletal protein</fullName>
    </recommendedName>
</protein>
<evidence type="ECO:0000313" key="3">
    <source>
        <dbReference type="Proteomes" id="UP000001935"/>
    </source>
</evidence>
<evidence type="ECO:0000256" key="1">
    <source>
        <dbReference type="ARBA" id="ARBA00044755"/>
    </source>
</evidence>
<comment type="similarity">
    <text evidence="1">Belongs to the bactofilin family.</text>
</comment>
<name>Q2IFH9_ANADE</name>
<proteinExistence type="inferred from homology"/>
<reference evidence="2" key="1">
    <citation type="submission" date="2006-01" db="EMBL/GenBank/DDBJ databases">
        <title>Complete sequence of Anaeromyxobacter dehalogenans 2CP-C.</title>
        <authorList>
            <consortium name="US DOE Joint Genome Institute"/>
            <person name="Copeland A."/>
            <person name="Lucas S."/>
            <person name="Lapidus A."/>
            <person name="Barry K."/>
            <person name="Detter J.C."/>
            <person name="Glavina T."/>
            <person name="Hammon N."/>
            <person name="Israni S."/>
            <person name="Pitluck S."/>
            <person name="Brettin T."/>
            <person name="Bruce D."/>
            <person name="Han C."/>
            <person name="Tapia R."/>
            <person name="Gilna P."/>
            <person name="Kiss H."/>
            <person name="Schmutz J."/>
            <person name="Larimer F."/>
            <person name="Land M."/>
            <person name="Kyrpides N."/>
            <person name="Anderson I."/>
            <person name="Sanford R.A."/>
            <person name="Ritalahti K.M."/>
            <person name="Thomas H.S."/>
            <person name="Kirby J.R."/>
            <person name="Zhulin I.B."/>
            <person name="Loeffler F.E."/>
            <person name="Richardson P."/>
        </authorList>
    </citation>
    <scope>NUCLEOTIDE SEQUENCE</scope>
    <source>
        <strain evidence="2">2CP-C</strain>
    </source>
</reference>
<dbReference type="PANTHER" id="PTHR35024:SF4">
    <property type="entry name" value="POLYMER-FORMING CYTOSKELETAL PROTEIN"/>
    <property type="match status" value="1"/>
</dbReference>